<comment type="subunit">
    <text evidence="3">Binds to multiple calmodulin (CaM) in the presence of Ca(2+) and CaM-like proteins.</text>
</comment>
<reference evidence="6" key="1">
    <citation type="submission" date="2025-08" db="UniProtKB">
        <authorList>
            <consortium name="RefSeq"/>
        </authorList>
    </citation>
    <scope>IDENTIFICATION</scope>
    <source>
        <tissue evidence="6">Fruit stalk</tissue>
    </source>
</reference>
<dbReference type="InterPro" id="IPR025064">
    <property type="entry name" value="DUF4005"/>
</dbReference>
<evidence type="ECO:0000259" key="4">
    <source>
        <dbReference type="Pfam" id="PF13178"/>
    </source>
</evidence>
<proteinExistence type="inferred from homology"/>
<dbReference type="Pfam" id="PF13178">
    <property type="entry name" value="DUF4005"/>
    <property type="match status" value="1"/>
</dbReference>
<dbReference type="Proteomes" id="UP000515121">
    <property type="component" value="Unplaced"/>
</dbReference>
<evidence type="ECO:0000256" key="2">
    <source>
        <dbReference type="ARBA" id="ARBA00024341"/>
    </source>
</evidence>
<evidence type="ECO:0000313" key="5">
    <source>
        <dbReference type="Proteomes" id="UP000515121"/>
    </source>
</evidence>
<dbReference type="PANTHER" id="PTHR32295:SF212">
    <property type="entry name" value="CALMODULIN BINDING PROTEIN-RELATED"/>
    <property type="match status" value="1"/>
</dbReference>
<dbReference type="GO" id="GO:0005516">
    <property type="term" value="F:calmodulin binding"/>
    <property type="evidence" value="ECO:0007669"/>
    <property type="project" value="UniProtKB-KW"/>
</dbReference>
<sequence>MGKKRSWFGWVKKIFASDAKSKTEKKSRRWRWVFGRLKLKQYHPALPAPQKSFCQATEEQRKHALNVAIATAAAAEAAVAAAQAAAEVVRLAGASKPFHHFTIRDRNWAAIKIQSAFRAHLARKALRALKGLVKLQAIVRGQVVRRQAMKNMKCLHSGKKKYPEVKEKSTSTTKVICQDSRRKQSLILKDELRSKDITHECNSQKSWNDSVLSKEDVEAIWLRRQEAMTKRERMKKYSYSYRERANTRMLDESVHIKETGRSSFVEAEANAEGNKTERVMVLKQNVPSNLSTWELHGPPHVRFRNLQRQDMLDEDGLNSPFLFPRRSFCRVQQSKAGDESSIPNSPVFPTYMAATESAKAKERSMSTPRQRVGFLDTCFDYSVPYKGGLSFWSTYNGEPFTINEKNSLPMNRLY</sequence>
<dbReference type="PROSITE" id="PS50096">
    <property type="entry name" value="IQ"/>
    <property type="match status" value="2"/>
</dbReference>
<keyword evidence="1" id="KW-0112">Calmodulin-binding</keyword>
<dbReference type="CDD" id="cd23767">
    <property type="entry name" value="IQCD"/>
    <property type="match status" value="1"/>
</dbReference>
<dbReference type="Pfam" id="PF00612">
    <property type="entry name" value="IQ"/>
    <property type="match status" value="1"/>
</dbReference>
<evidence type="ECO:0000313" key="6">
    <source>
        <dbReference type="RefSeq" id="XP_022743386.1"/>
    </source>
</evidence>
<gene>
    <name evidence="6" type="primary">LOC111294370</name>
</gene>
<evidence type="ECO:0000256" key="3">
    <source>
        <dbReference type="ARBA" id="ARBA00024378"/>
    </source>
</evidence>
<dbReference type="Gene3D" id="1.20.5.190">
    <property type="match status" value="1"/>
</dbReference>
<dbReference type="OrthoDB" id="696085at2759"/>
<dbReference type="InterPro" id="IPR000048">
    <property type="entry name" value="IQ_motif_EF-hand-BS"/>
</dbReference>
<protein>
    <submittedName>
        <fullName evidence="6">Protein IQ-DOMAIN 14</fullName>
    </submittedName>
</protein>
<accession>A0A6P5YT92</accession>
<dbReference type="SMART" id="SM00015">
    <property type="entry name" value="IQ"/>
    <property type="match status" value="2"/>
</dbReference>
<feature type="domain" description="DUF4005" evidence="4">
    <location>
        <begin position="336"/>
        <end position="372"/>
    </location>
</feature>
<dbReference type="RefSeq" id="XP_022743386.1">
    <property type="nucleotide sequence ID" value="XM_022887651.1"/>
</dbReference>
<keyword evidence="5" id="KW-1185">Reference proteome</keyword>
<dbReference type="GeneID" id="111294370"/>
<organism evidence="5 6">
    <name type="scientific">Durio zibethinus</name>
    <name type="common">Durian</name>
    <dbReference type="NCBI Taxonomy" id="66656"/>
    <lineage>
        <taxon>Eukaryota</taxon>
        <taxon>Viridiplantae</taxon>
        <taxon>Streptophyta</taxon>
        <taxon>Embryophyta</taxon>
        <taxon>Tracheophyta</taxon>
        <taxon>Spermatophyta</taxon>
        <taxon>Magnoliopsida</taxon>
        <taxon>eudicotyledons</taxon>
        <taxon>Gunneridae</taxon>
        <taxon>Pentapetalae</taxon>
        <taxon>rosids</taxon>
        <taxon>malvids</taxon>
        <taxon>Malvales</taxon>
        <taxon>Malvaceae</taxon>
        <taxon>Helicteroideae</taxon>
        <taxon>Durio</taxon>
    </lineage>
</organism>
<dbReference type="PANTHER" id="PTHR32295">
    <property type="entry name" value="IQ-DOMAIN 5-RELATED"/>
    <property type="match status" value="1"/>
</dbReference>
<comment type="similarity">
    <text evidence="2">Belongs to the IQD family.</text>
</comment>
<name>A0A6P5YT92_DURZI</name>
<dbReference type="KEGG" id="dzi:111294370"/>
<dbReference type="AlphaFoldDB" id="A0A6P5YT92"/>
<evidence type="ECO:0000256" key="1">
    <source>
        <dbReference type="ARBA" id="ARBA00022860"/>
    </source>
</evidence>